<evidence type="ECO:0000313" key="5">
    <source>
        <dbReference type="EMBL" id="MDU0270777.1"/>
    </source>
</evidence>
<dbReference type="Proteomes" id="UP001177934">
    <property type="component" value="Chromosome"/>
</dbReference>
<accession>A0A076IY26</accession>
<dbReference type="RefSeq" id="WP_007836344.1">
    <property type="nucleotide sequence ID" value="NZ_BAABYF010000004.1"/>
</dbReference>
<dbReference type="Pfam" id="PF07929">
    <property type="entry name" value="PRiA4_ORF3"/>
    <property type="match status" value="1"/>
</dbReference>
<evidence type="ECO:0000313" key="3">
    <source>
        <dbReference type="EMBL" id="KAA5379780.1"/>
    </source>
</evidence>
<reference evidence="8" key="6">
    <citation type="journal article" date="2023" name="Nat. Commun.">
        <title>Identification of a novel Human Milk Oligosaccharides utilization cluster in the infant gut commensal Bacteroides dorei.</title>
        <authorList>
            <person name="Kijner S."/>
            <person name="Ennis D."/>
            <person name="Shmorak S."/>
            <person name="Florentin A."/>
            <person name="Yassour M."/>
        </authorList>
    </citation>
    <scope>NUCLEOTIDE SEQUENCE</scope>
    <source>
        <strain evidence="8">2</strain>
    </source>
</reference>
<dbReference type="Proteomes" id="UP000777173">
    <property type="component" value="Unassembled WGS sequence"/>
</dbReference>
<dbReference type="EMBL" id="CP046176">
    <property type="protein sequence ID" value="QJR75438.1"/>
    <property type="molecule type" value="Genomic_DNA"/>
</dbReference>
<evidence type="ECO:0000313" key="7">
    <source>
        <dbReference type="EMBL" id="RGV80048.1"/>
    </source>
</evidence>
<reference evidence="5" key="7">
    <citation type="submission" date="2023-10" db="EMBL/GenBank/DDBJ databases">
        <title>Genome of Potential pathogenic bacteria in Crohn's disease.</title>
        <authorList>
            <person name="Rodriguez-Palacios A."/>
        </authorList>
    </citation>
    <scope>NUCLEOTIDE SEQUENCE</scope>
    <source>
        <strain evidence="5">CavFT-hAR62</strain>
    </source>
</reference>
<dbReference type="SUPFAM" id="SSF159941">
    <property type="entry name" value="MM3350-like"/>
    <property type="match status" value="1"/>
</dbReference>
<evidence type="ECO:0000313" key="10">
    <source>
        <dbReference type="Proteomes" id="UP000347681"/>
    </source>
</evidence>
<dbReference type="Gene3D" id="3.10.290.30">
    <property type="entry name" value="MM3350-like"/>
    <property type="match status" value="1"/>
</dbReference>
<reference evidence="3 10" key="2">
    <citation type="journal article" date="2019" name="Nat. Med.">
        <title>A library of human gut bacterial isolates paired with longitudinal multiomics data enables mechanistic microbiome research.</title>
        <authorList>
            <person name="Poyet M."/>
            <person name="Groussin M."/>
            <person name="Gibbons S.M."/>
            <person name="Avila-Pacheco J."/>
            <person name="Jiang X."/>
            <person name="Kearney S.M."/>
            <person name="Perrotta A.R."/>
            <person name="Berdy B."/>
            <person name="Zhao S."/>
            <person name="Lieberman T.D."/>
            <person name="Swanson P.K."/>
            <person name="Smith M."/>
            <person name="Roesemann S."/>
            <person name="Alexander J.E."/>
            <person name="Rich S.A."/>
            <person name="Livny J."/>
            <person name="Vlamakis H."/>
            <person name="Clish C."/>
            <person name="Bullock K."/>
            <person name="Deik A."/>
            <person name="Scott J."/>
            <person name="Pierce K.A."/>
            <person name="Xavier R.J."/>
            <person name="Alm E.J."/>
        </authorList>
    </citation>
    <scope>NUCLEOTIDE SEQUENCE [LARGE SCALE GENOMIC DNA]</scope>
    <source>
        <strain evidence="3 10">BIOML-A5</strain>
    </source>
</reference>
<dbReference type="EMBL" id="VVZB01000017">
    <property type="protein sequence ID" value="KAA5379780.1"/>
    <property type="molecule type" value="Genomic_DNA"/>
</dbReference>
<evidence type="ECO:0000259" key="1">
    <source>
        <dbReference type="Pfam" id="PF07929"/>
    </source>
</evidence>
<name>A0A076IY26_9BACT</name>
<dbReference type="eggNOG" id="COG3012">
    <property type="taxonomic scope" value="Bacteria"/>
</dbReference>
<evidence type="ECO:0000313" key="11">
    <source>
        <dbReference type="Proteomes" id="UP000500949"/>
    </source>
</evidence>
<gene>
    <name evidence="2" type="ORF">CE91St7_21460</name>
    <name evidence="7" type="ORF">DWW04_06540</name>
    <name evidence="3" type="ORF">F2Y61_19830</name>
    <name evidence="6" type="ORF">GKD17_03080</name>
    <name evidence="4" type="ORF">KSU80_13965</name>
    <name evidence="8" type="ORF">QNN11_05910</name>
    <name evidence="5" type="ORF">RVH45_12960</name>
</gene>
<sequence length="519" mass="60961">MAKKKNSQFLPGFLEDIMSLLTPEEQEIAFELFNDGANQVDEELSHIYYHHQCPDYRLIAQPVASYLMPLWTMDDMSSLSPAEIYSSCAVIPQETLERDLRNFIFNIFVVYRKMPEKCYSYRMWYALGMMEHFRMERCLDIVLEVLRQDLDFYDFYFGYLYETMLSAITYQLGQNQLDVLMDFMKEPGLLPMSKYRVIEAVAHIVITHPARREEVMDWFGNLLGYYFDILKDQKNDICSTLLLDHVTACMMDIRGVETLPILQKIYRTYHIKPYGIPSINELKKKMPYAEMHGLEMERVEDYLAEVFEAATDEDEDEEIYDDPLYIEDQPAKKLRIKIELKDSEPLVWRILEVPSNICLERFSEVVEVAMGWDGYHLHRFIKGDTYYLPPKDRTGDCFFEGALKQFDSGMLSLGELLSRKGSKIKYEYDFGDSWIHEIILESCQSYKKEEIPVIALLDGENACPPEDCNGIWGYREMLKALEKPRSKAAREYKEWLGYNFDPTEFDLDETRGLLAEIID</sequence>
<dbReference type="Proteomes" id="UP000347681">
    <property type="component" value="Unassembled WGS sequence"/>
</dbReference>
<dbReference type="PANTHER" id="PTHR41878:SF1">
    <property type="entry name" value="TNPR PROTEIN"/>
    <property type="match status" value="1"/>
</dbReference>
<dbReference type="KEGG" id="bdo:EL88_18585"/>
<dbReference type="GeneID" id="93445661"/>
<dbReference type="PANTHER" id="PTHR41878">
    <property type="entry name" value="LEXA REPRESSOR-RELATED"/>
    <property type="match status" value="1"/>
</dbReference>
<evidence type="ECO:0000313" key="6">
    <source>
        <dbReference type="EMBL" id="QJR75438.1"/>
    </source>
</evidence>
<dbReference type="InterPro" id="IPR024047">
    <property type="entry name" value="MM3350-like_sf"/>
</dbReference>
<organism evidence="7 9">
    <name type="scientific">Phocaeicola dorei</name>
    <dbReference type="NCBI Taxonomy" id="357276"/>
    <lineage>
        <taxon>Bacteria</taxon>
        <taxon>Pseudomonadati</taxon>
        <taxon>Bacteroidota</taxon>
        <taxon>Bacteroidia</taxon>
        <taxon>Bacteroidales</taxon>
        <taxon>Bacteroidaceae</taxon>
        <taxon>Phocaeicola</taxon>
    </lineage>
</organism>
<dbReference type="EMBL" id="BQOB01000001">
    <property type="protein sequence ID" value="GKH81262.1"/>
    <property type="molecule type" value="Genomic_DNA"/>
</dbReference>
<reference evidence="2" key="5">
    <citation type="submission" date="2022-01" db="EMBL/GenBank/DDBJ databases">
        <title>Novel bile acid biosynthetic pathways are enriched in the microbiome of centenarians.</title>
        <authorList>
            <person name="Sato Y."/>
            <person name="Atarashi K."/>
            <person name="Plichta R.D."/>
            <person name="Arai Y."/>
            <person name="Sasajima S."/>
            <person name="Kearney M.S."/>
            <person name="Suda W."/>
            <person name="Takeshita K."/>
            <person name="Sasaki T."/>
            <person name="Okamoto S."/>
            <person name="Skelly N.A."/>
            <person name="Okamura Y."/>
            <person name="Vlamakis H."/>
            <person name="Li Y."/>
            <person name="Tanoue T."/>
            <person name="Takei H."/>
            <person name="Nittono H."/>
            <person name="Narushima S."/>
            <person name="Irie J."/>
            <person name="Itoh H."/>
            <person name="Moriya K."/>
            <person name="Sugiura Y."/>
            <person name="Suematsu M."/>
            <person name="Moritoki N."/>
            <person name="Shibata S."/>
            <person name="Littman R.D."/>
            <person name="Fischbach A.M."/>
            <person name="Uwamino Y."/>
            <person name="Inoue T."/>
            <person name="Honda A."/>
            <person name="Hattori M."/>
            <person name="Murai T."/>
            <person name="Xavier J.R."/>
            <person name="Hirose N."/>
            <person name="Honda K."/>
        </authorList>
    </citation>
    <scope>NUCLEOTIDE SEQUENCE</scope>
    <source>
        <strain evidence="2">CE91-St7</strain>
    </source>
</reference>
<dbReference type="EMBL" id="JAHOAX010000013">
    <property type="protein sequence ID" value="MBV3124276.1"/>
    <property type="molecule type" value="Genomic_DNA"/>
</dbReference>
<dbReference type="InterPro" id="IPR012912">
    <property type="entry name" value="Plasmid_pRiA4b_Orf3-like"/>
</dbReference>
<dbReference type="AlphaFoldDB" id="A0A076IY26"/>
<dbReference type="Proteomes" id="UP000500949">
    <property type="component" value="Chromosome"/>
</dbReference>
<proteinExistence type="predicted"/>
<protein>
    <submittedName>
        <fullName evidence="7">Plasmid pRiA4b ORF-3 family protein</fullName>
    </submittedName>
</protein>
<dbReference type="EMBL" id="JAWDEV010000010">
    <property type="protein sequence ID" value="MDU0270777.1"/>
    <property type="molecule type" value="Genomic_DNA"/>
</dbReference>
<dbReference type="Proteomes" id="UP001055104">
    <property type="component" value="Unassembled WGS sequence"/>
</dbReference>
<reference evidence="4" key="4">
    <citation type="submission" date="2021-06" db="EMBL/GenBank/DDBJ databases">
        <title>Collection of gut derived symbiotic bacterial strains cultured from healthy donors.</title>
        <authorList>
            <person name="Lin H."/>
            <person name="Littmann E."/>
            <person name="Pamer E.G."/>
        </authorList>
    </citation>
    <scope>NUCLEOTIDE SEQUENCE</scope>
    <source>
        <strain evidence="4">MSK.5.10</strain>
    </source>
</reference>
<feature type="domain" description="Plasmid pRiA4b Orf3-like" evidence="1">
    <location>
        <begin position="334"/>
        <end position="509"/>
    </location>
</feature>
<dbReference type="Proteomes" id="UP001181086">
    <property type="component" value="Unassembled WGS sequence"/>
</dbReference>
<dbReference type="EMBL" id="CP126056">
    <property type="protein sequence ID" value="WHX10929.1"/>
    <property type="molecule type" value="Genomic_DNA"/>
</dbReference>
<evidence type="ECO:0000313" key="8">
    <source>
        <dbReference type="EMBL" id="WHX10929.1"/>
    </source>
</evidence>
<dbReference type="Proteomes" id="UP000283678">
    <property type="component" value="Unassembled WGS sequence"/>
</dbReference>
<evidence type="ECO:0000313" key="9">
    <source>
        <dbReference type="Proteomes" id="UP000283678"/>
    </source>
</evidence>
<reference evidence="7 9" key="1">
    <citation type="submission" date="2018-08" db="EMBL/GenBank/DDBJ databases">
        <title>A genome reference for cultivated species of the human gut microbiota.</title>
        <authorList>
            <person name="Zou Y."/>
            <person name="Xue W."/>
            <person name="Luo G."/>
        </authorList>
    </citation>
    <scope>NUCLEOTIDE SEQUENCE [LARGE SCALE GENOMIC DNA]</scope>
    <source>
        <strain evidence="7 9">AF14-1AC</strain>
    </source>
</reference>
<reference evidence="6 11" key="3">
    <citation type="submission" date="2019-11" db="EMBL/GenBank/DDBJ databases">
        <title>Complete genome sequence of Bacteroides dorei DSM 17855.</title>
        <authorList>
            <person name="Russell J.T."/>
        </authorList>
    </citation>
    <scope>NUCLEOTIDE SEQUENCE [LARGE SCALE GENOMIC DNA]</scope>
    <source>
        <strain evidence="6 11">DSM 17855</strain>
    </source>
</reference>
<dbReference type="EMBL" id="QRZL01000004">
    <property type="protein sequence ID" value="RGV80048.1"/>
    <property type="molecule type" value="Genomic_DNA"/>
</dbReference>
<evidence type="ECO:0000313" key="2">
    <source>
        <dbReference type="EMBL" id="GKH81262.1"/>
    </source>
</evidence>
<evidence type="ECO:0000313" key="4">
    <source>
        <dbReference type="EMBL" id="MBV3124276.1"/>
    </source>
</evidence>